<comment type="caution">
    <text evidence="2">The sequence shown here is derived from an EMBL/GenBank/DDBJ whole genome shotgun (WGS) entry which is preliminary data.</text>
</comment>
<name>A0A934M0D0_9RHOB</name>
<dbReference type="InterPro" id="IPR055642">
    <property type="entry name" value="DUF7218"/>
</dbReference>
<feature type="compositionally biased region" description="Polar residues" evidence="1">
    <location>
        <begin position="34"/>
        <end position="46"/>
    </location>
</feature>
<proteinExistence type="predicted"/>
<feature type="region of interest" description="Disordered" evidence="1">
    <location>
        <begin position="1"/>
        <end position="28"/>
    </location>
</feature>
<dbReference type="Proteomes" id="UP000613255">
    <property type="component" value="Unassembled WGS sequence"/>
</dbReference>
<sequence>MPDKDMSSIKDEETYEALRDKGYSKEKSARIANAQANEDMNPSQKGGKNPPYEEWTKAELYDRAQEIGIDGRSNMSKDQLIEALRNH</sequence>
<reference evidence="2" key="1">
    <citation type="submission" date="2020-12" db="EMBL/GenBank/DDBJ databases">
        <title>Pontibaca salina gen. nov., sp. nov., isolated from marine sediment.</title>
        <authorList>
            <person name="Bo J."/>
            <person name="Wang S."/>
            <person name="Song X."/>
            <person name="Du Z."/>
        </authorList>
    </citation>
    <scope>NUCLEOTIDE SEQUENCE</scope>
    <source>
        <strain evidence="2">S1109L</strain>
    </source>
</reference>
<evidence type="ECO:0000313" key="3">
    <source>
        <dbReference type="Proteomes" id="UP000613255"/>
    </source>
</evidence>
<accession>A0A934M0D0</accession>
<organism evidence="2 3">
    <name type="scientific">Pontibaca salina</name>
    <dbReference type="NCBI Taxonomy" id="2795731"/>
    <lineage>
        <taxon>Bacteria</taxon>
        <taxon>Pseudomonadati</taxon>
        <taxon>Pseudomonadota</taxon>
        <taxon>Alphaproteobacteria</taxon>
        <taxon>Rhodobacterales</taxon>
        <taxon>Roseobacteraceae</taxon>
        <taxon>Pontibaca</taxon>
    </lineage>
</organism>
<keyword evidence="3" id="KW-1185">Reference proteome</keyword>
<dbReference type="Pfam" id="PF23855">
    <property type="entry name" value="DUF7218"/>
    <property type="match status" value="1"/>
</dbReference>
<protein>
    <submittedName>
        <fullName evidence="2">Rho termination factor</fullName>
    </submittedName>
</protein>
<dbReference type="EMBL" id="JAEIJD010000004">
    <property type="protein sequence ID" value="MBI6629623.1"/>
    <property type="molecule type" value="Genomic_DNA"/>
</dbReference>
<evidence type="ECO:0000256" key="1">
    <source>
        <dbReference type="SAM" id="MobiDB-lite"/>
    </source>
</evidence>
<dbReference type="RefSeq" id="WP_198685649.1">
    <property type="nucleotide sequence ID" value="NZ_JAEIJD010000004.1"/>
</dbReference>
<feature type="region of interest" description="Disordered" evidence="1">
    <location>
        <begin position="34"/>
        <end position="53"/>
    </location>
</feature>
<gene>
    <name evidence="2" type="ORF">JAO82_06965</name>
</gene>
<evidence type="ECO:0000313" key="2">
    <source>
        <dbReference type="EMBL" id="MBI6629623.1"/>
    </source>
</evidence>
<dbReference type="AlphaFoldDB" id="A0A934M0D0"/>